<dbReference type="EMBL" id="ONZF01000002">
    <property type="protein sequence ID" value="SPJ23075.1"/>
    <property type="molecule type" value="Genomic_DNA"/>
</dbReference>
<accession>A0A2R8BSH7</accession>
<evidence type="ECO:0000259" key="1">
    <source>
        <dbReference type="PROSITE" id="PS51704"/>
    </source>
</evidence>
<dbReference type="InterPro" id="IPR030395">
    <property type="entry name" value="GP_PDE_dom"/>
</dbReference>
<dbReference type="RefSeq" id="WP_108892945.1">
    <property type="nucleotide sequence ID" value="NZ_ONZF01000002.1"/>
</dbReference>
<keyword evidence="3" id="KW-1185">Reference proteome</keyword>
<dbReference type="Pfam" id="PF03009">
    <property type="entry name" value="GDPD"/>
    <property type="match status" value="1"/>
</dbReference>
<dbReference type="AlphaFoldDB" id="A0A2R8BSH7"/>
<gene>
    <name evidence="2" type="ORF">PAA8504_00880</name>
</gene>
<sequence length="232" mass="24595">MTLSAAFLSRPFAHRGLHDRGRGVIENSRAAFDAAVAAGYGIELDVQYSADGIPVVFHDHTLDRLTEGTGAVSAKTAMELGQLQLQGSTDTILPLAIVLDRIDGRVPVLVEIKTQPTLALAQAVGEVLAGRNVPLAAMSFDPASIHALDGLNHPRGLTTDADTVQAYPLDDSWTPGLSFISHDHLTLDHPAVTAARSKGASVLCWTIRSQVDADRALACADQITFEGFRPGP</sequence>
<proteinExistence type="predicted"/>
<dbReference type="PANTHER" id="PTHR46211">
    <property type="entry name" value="GLYCEROPHOSPHORYL DIESTER PHOSPHODIESTERASE"/>
    <property type="match status" value="1"/>
</dbReference>
<dbReference type="Gene3D" id="3.20.20.190">
    <property type="entry name" value="Phosphatidylinositol (PI) phosphodiesterase"/>
    <property type="match status" value="1"/>
</dbReference>
<feature type="domain" description="GP-PDE" evidence="1">
    <location>
        <begin position="9"/>
        <end position="232"/>
    </location>
</feature>
<dbReference type="GO" id="GO:0008081">
    <property type="term" value="F:phosphoric diester hydrolase activity"/>
    <property type="evidence" value="ECO:0007669"/>
    <property type="project" value="InterPro"/>
</dbReference>
<dbReference type="InterPro" id="IPR017946">
    <property type="entry name" value="PLC-like_Pdiesterase_TIM-brl"/>
</dbReference>
<dbReference type="PROSITE" id="PS51704">
    <property type="entry name" value="GP_PDE"/>
    <property type="match status" value="1"/>
</dbReference>
<protein>
    <recommendedName>
        <fullName evidence="1">GP-PDE domain-containing protein</fullName>
    </recommendedName>
</protein>
<organism evidence="2 3">
    <name type="scientific">Palleronia abyssalis</name>
    <dbReference type="NCBI Taxonomy" id="1501240"/>
    <lineage>
        <taxon>Bacteria</taxon>
        <taxon>Pseudomonadati</taxon>
        <taxon>Pseudomonadota</taxon>
        <taxon>Alphaproteobacteria</taxon>
        <taxon>Rhodobacterales</taxon>
        <taxon>Roseobacteraceae</taxon>
        <taxon>Palleronia</taxon>
    </lineage>
</organism>
<dbReference type="GO" id="GO:0006629">
    <property type="term" value="P:lipid metabolic process"/>
    <property type="evidence" value="ECO:0007669"/>
    <property type="project" value="InterPro"/>
</dbReference>
<evidence type="ECO:0000313" key="2">
    <source>
        <dbReference type="EMBL" id="SPJ23075.1"/>
    </source>
</evidence>
<dbReference type="SUPFAM" id="SSF51695">
    <property type="entry name" value="PLC-like phosphodiesterases"/>
    <property type="match status" value="1"/>
</dbReference>
<name>A0A2R8BSH7_9RHOB</name>
<reference evidence="2 3" key="1">
    <citation type="submission" date="2018-03" db="EMBL/GenBank/DDBJ databases">
        <authorList>
            <person name="Keele B.F."/>
        </authorList>
    </citation>
    <scope>NUCLEOTIDE SEQUENCE [LARGE SCALE GENOMIC DNA]</scope>
    <source>
        <strain evidence="2 3">CECT 8504</strain>
    </source>
</reference>
<evidence type="ECO:0000313" key="3">
    <source>
        <dbReference type="Proteomes" id="UP000244912"/>
    </source>
</evidence>
<dbReference type="OrthoDB" id="384721at2"/>
<dbReference type="PANTHER" id="PTHR46211:SF1">
    <property type="entry name" value="GLYCEROPHOSPHODIESTER PHOSPHODIESTERASE, CYTOPLASMIC"/>
    <property type="match status" value="1"/>
</dbReference>
<dbReference type="Proteomes" id="UP000244912">
    <property type="component" value="Unassembled WGS sequence"/>
</dbReference>